<evidence type="ECO:0000256" key="1">
    <source>
        <dbReference type="ARBA" id="ARBA00001946"/>
    </source>
</evidence>
<dbReference type="EC" id="3.1.3.24" evidence="8"/>
<evidence type="ECO:0000256" key="8">
    <source>
        <dbReference type="RuleBase" id="RU368007"/>
    </source>
</evidence>
<dbReference type="InterPro" id="IPR006379">
    <property type="entry name" value="HAD-SF_hydro_IIB"/>
</dbReference>
<dbReference type="Gene3D" id="3.10.450.50">
    <property type="match status" value="1"/>
</dbReference>
<dbReference type="AlphaFoldDB" id="A0ABC8VS12"/>
<dbReference type="Pfam" id="PF08472">
    <property type="entry name" value="S6PP_C"/>
    <property type="match status" value="1"/>
</dbReference>
<dbReference type="PANTHER" id="PTHR46521:SF2">
    <property type="entry name" value="SUCROSE-PHOSPHATASE 3-RELATED"/>
    <property type="match status" value="1"/>
</dbReference>
<dbReference type="InterPro" id="IPR013679">
    <property type="entry name" value="SPP_C"/>
</dbReference>
<dbReference type="InterPro" id="IPR023214">
    <property type="entry name" value="HAD_sf"/>
</dbReference>
<keyword evidence="5 8" id="KW-0378">Hydrolase</keyword>
<evidence type="ECO:0000259" key="9">
    <source>
        <dbReference type="Pfam" id="PF05116"/>
    </source>
</evidence>
<dbReference type="SUPFAM" id="SSF54427">
    <property type="entry name" value="NTF2-like"/>
    <property type="match status" value="1"/>
</dbReference>
<dbReference type="PANTHER" id="PTHR46521">
    <property type="entry name" value="SUCROSE-PHOSPHATASE 2-RELATED"/>
    <property type="match status" value="1"/>
</dbReference>
<dbReference type="GO" id="GO:0005986">
    <property type="term" value="P:sucrose biosynthetic process"/>
    <property type="evidence" value="ECO:0007669"/>
    <property type="project" value="UniProtKB-UniRule"/>
</dbReference>
<dbReference type="Gene3D" id="3.90.1070.10">
    <property type="match status" value="1"/>
</dbReference>
<dbReference type="InterPro" id="IPR012847">
    <property type="entry name" value="Sucrose_phosphatase_pln/cyn"/>
</dbReference>
<dbReference type="GO" id="GO:0050307">
    <property type="term" value="F:sucrose-phosphate phosphatase activity"/>
    <property type="evidence" value="ECO:0007669"/>
    <property type="project" value="UniProtKB-UniRule"/>
</dbReference>
<dbReference type="InterPro" id="IPR051518">
    <property type="entry name" value="Sucrose_Phosphatase"/>
</dbReference>
<comment type="pathway">
    <text evidence="2 8">Glycan biosynthesis; sucrose biosynthesis; sucrose from D-fructose 6-phosphate and UDP-alpha-D-glucose: step 2/2.</text>
</comment>
<evidence type="ECO:0000259" key="10">
    <source>
        <dbReference type="Pfam" id="PF08472"/>
    </source>
</evidence>
<gene>
    <name evidence="11" type="ORF">URODEC1_LOCUS6206</name>
</gene>
<dbReference type="NCBIfam" id="TIGR01484">
    <property type="entry name" value="HAD-SF-IIB"/>
    <property type="match status" value="1"/>
</dbReference>
<feature type="domain" description="Sucrose-phosphatase C-terminal" evidence="10">
    <location>
        <begin position="282"/>
        <end position="411"/>
    </location>
</feature>
<dbReference type="Gene3D" id="3.40.50.1000">
    <property type="entry name" value="HAD superfamily/HAD-like"/>
    <property type="match status" value="1"/>
</dbReference>
<dbReference type="SUPFAM" id="SSF56784">
    <property type="entry name" value="HAD-like"/>
    <property type="match status" value="1"/>
</dbReference>
<comment type="function">
    <text evidence="8">Catalyzes the final step of sucrose synthesis.</text>
</comment>
<protein>
    <recommendedName>
        <fullName evidence="8">Sucrose-phosphatase</fullName>
        <ecNumber evidence="8">3.1.3.24</ecNumber>
    </recommendedName>
</protein>
<dbReference type="InterPro" id="IPR032710">
    <property type="entry name" value="NTF2-like_dom_sf"/>
</dbReference>
<dbReference type="NCBIfam" id="TIGR01482">
    <property type="entry name" value="SPP-subfamily"/>
    <property type="match status" value="1"/>
</dbReference>
<dbReference type="SFLD" id="SFLDG01141">
    <property type="entry name" value="C2.B.1:_Sucrose_Phosphatase_Li"/>
    <property type="match status" value="1"/>
</dbReference>
<comment type="similarity">
    <text evidence="3 8">Belongs to the sucrose phosphatase family.</text>
</comment>
<reference evidence="11 12" key="2">
    <citation type="submission" date="2024-10" db="EMBL/GenBank/DDBJ databases">
        <authorList>
            <person name="Ryan C."/>
        </authorList>
    </citation>
    <scope>NUCLEOTIDE SEQUENCE [LARGE SCALE GENOMIC DNA]</scope>
</reference>
<evidence type="ECO:0000256" key="2">
    <source>
        <dbReference type="ARBA" id="ARBA00005070"/>
    </source>
</evidence>
<evidence type="ECO:0000256" key="3">
    <source>
        <dbReference type="ARBA" id="ARBA00007211"/>
    </source>
</evidence>
<dbReference type="GO" id="GO:0000287">
    <property type="term" value="F:magnesium ion binding"/>
    <property type="evidence" value="ECO:0007669"/>
    <property type="project" value="UniProtKB-UniRule"/>
</dbReference>
<dbReference type="SFLD" id="SFLDS00003">
    <property type="entry name" value="Haloacid_Dehalogenase"/>
    <property type="match status" value="1"/>
</dbReference>
<comment type="catalytic activity">
    <reaction evidence="7 8">
        <text>sucrose 6(F)-phosphate + H2O = sucrose + phosphate</text>
        <dbReference type="Rhea" id="RHEA:19289"/>
        <dbReference type="ChEBI" id="CHEBI:15377"/>
        <dbReference type="ChEBI" id="CHEBI:17992"/>
        <dbReference type="ChEBI" id="CHEBI:43474"/>
        <dbReference type="ChEBI" id="CHEBI:57723"/>
        <dbReference type="EC" id="3.1.3.24"/>
    </reaction>
</comment>
<evidence type="ECO:0000256" key="4">
    <source>
        <dbReference type="ARBA" id="ARBA00011738"/>
    </source>
</evidence>
<comment type="cofactor">
    <cofactor evidence="1 8">
        <name>Mg(2+)</name>
        <dbReference type="ChEBI" id="CHEBI:18420"/>
    </cofactor>
</comment>
<evidence type="ECO:0000256" key="6">
    <source>
        <dbReference type="ARBA" id="ARBA00022842"/>
    </source>
</evidence>
<keyword evidence="12" id="KW-1185">Reference proteome</keyword>
<comment type="subunit">
    <text evidence="4 8">Homodimer.</text>
</comment>
<proteinExistence type="inferred from homology"/>
<dbReference type="Proteomes" id="UP001497457">
    <property type="component" value="Chromosome 10rd"/>
</dbReference>
<evidence type="ECO:0000313" key="11">
    <source>
        <dbReference type="EMBL" id="CAL4895726.1"/>
    </source>
</evidence>
<accession>A0ABC8VS12</accession>
<dbReference type="SFLD" id="SFLDF00043">
    <property type="entry name" value="sucrose-phosphatase"/>
    <property type="match status" value="1"/>
</dbReference>
<evidence type="ECO:0000313" key="12">
    <source>
        <dbReference type="Proteomes" id="UP001497457"/>
    </source>
</evidence>
<reference evidence="12" key="1">
    <citation type="submission" date="2024-06" db="EMBL/GenBank/DDBJ databases">
        <authorList>
            <person name="Ryan C."/>
        </authorList>
    </citation>
    <scope>NUCLEOTIDE SEQUENCE [LARGE SCALE GENOMIC DNA]</scope>
</reference>
<dbReference type="NCBIfam" id="TIGR01485">
    <property type="entry name" value="SPP_plant-cyano"/>
    <property type="match status" value="1"/>
</dbReference>
<name>A0ABC8VS12_9POAL</name>
<dbReference type="InterPro" id="IPR006380">
    <property type="entry name" value="SPP-like_dom"/>
</dbReference>
<keyword evidence="6 8" id="KW-0460">Magnesium</keyword>
<sequence length="423" mass="47381">MDKLDGSASLMIVSDLDKTMVDYDDPEDLSLLRFNALWEAEFSQDSLLIYSTGRSSTRYKDLREEKPLITPDIVITSVGTVIAYGEDMVPDAGWEEFLDINWDRSIVVEETSKFPKLNVQPDNDQGPHKVSFFVDKEGAEEVMGPLMQNLEKHGLDVKIIFSGGEALDVLPKGAGKGEALLYLLNKFSSDGKAPHNILVCGDSGNDTELFNVPSVHGVVVGNAHKELVQWYEDNAKDNPKIVHATERCAAGIIQAIGHFKLGPSVSARDLGFPYLKADADYPADVVVRLYVLYEKWRRGEIQKSSSAVQYLKSVTHFNGVIIHPSGMERSLHASIDALSSCYGDKQGWKFRVWLDRLVASQIGSSSWMVKFDHWEMEGDLRYCCRTNLLLNMKAEYAEGFELLHIHKTWLEGYSAGSKYMDIL</sequence>
<dbReference type="CDD" id="cd02605">
    <property type="entry name" value="HAD_SPP"/>
    <property type="match status" value="1"/>
</dbReference>
<dbReference type="EMBL" id="OZ075120">
    <property type="protein sequence ID" value="CAL4895726.1"/>
    <property type="molecule type" value="Genomic_DNA"/>
</dbReference>
<dbReference type="SFLD" id="SFLDG01140">
    <property type="entry name" value="C2.B:_Phosphomannomutase_and_P"/>
    <property type="match status" value="1"/>
</dbReference>
<evidence type="ECO:0000256" key="5">
    <source>
        <dbReference type="ARBA" id="ARBA00022801"/>
    </source>
</evidence>
<organism evidence="11 12">
    <name type="scientific">Urochloa decumbens</name>
    <dbReference type="NCBI Taxonomy" id="240449"/>
    <lineage>
        <taxon>Eukaryota</taxon>
        <taxon>Viridiplantae</taxon>
        <taxon>Streptophyta</taxon>
        <taxon>Embryophyta</taxon>
        <taxon>Tracheophyta</taxon>
        <taxon>Spermatophyta</taxon>
        <taxon>Magnoliopsida</taxon>
        <taxon>Liliopsida</taxon>
        <taxon>Poales</taxon>
        <taxon>Poaceae</taxon>
        <taxon>PACMAD clade</taxon>
        <taxon>Panicoideae</taxon>
        <taxon>Panicodae</taxon>
        <taxon>Paniceae</taxon>
        <taxon>Melinidinae</taxon>
        <taxon>Urochloa</taxon>
    </lineage>
</organism>
<feature type="domain" description="Sucrose phosphatase-like" evidence="9">
    <location>
        <begin position="9"/>
        <end position="260"/>
    </location>
</feature>
<dbReference type="InterPro" id="IPR036412">
    <property type="entry name" value="HAD-like_sf"/>
</dbReference>
<dbReference type="Pfam" id="PF05116">
    <property type="entry name" value="S6PP"/>
    <property type="match status" value="1"/>
</dbReference>
<evidence type="ECO:0000256" key="7">
    <source>
        <dbReference type="ARBA" id="ARBA00048036"/>
    </source>
</evidence>